<protein>
    <submittedName>
        <fullName evidence="4">Proline-rich acidic protein 1</fullName>
    </submittedName>
</protein>
<evidence type="ECO:0000313" key="3">
    <source>
        <dbReference type="Proteomes" id="UP000694906"/>
    </source>
</evidence>
<dbReference type="AlphaFoldDB" id="A0AAX6QU02"/>
<dbReference type="PANTHER" id="PTHR37861">
    <property type="entry name" value="PROLINE-RICH ACIDIC PROTEIN 1"/>
    <property type="match status" value="1"/>
</dbReference>
<keyword evidence="3" id="KW-1185">Reference proteome</keyword>
<organism evidence="3 4">
    <name type="scientific">Heterocephalus glaber</name>
    <name type="common">Naked mole rat</name>
    <dbReference type="NCBI Taxonomy" id="10181"/>
    <lineage>
        <taxon>Eukaryota</taxon>
        <taxon>Metazoa</taxon>
        <taxon>Chordata</taxon>
        <taxon>Craniata</taxon>
        <taxon>Vertebrata</taxon>
        <taxon>Euteleostomi</taxon>
        <taxon>Mammalia</taxon>
        <taxon>Eutheria</taxon>
        <taxon>Euarchontoglires</taxon>
        <taxon>Glires</taxon>
        <taxon>Rodentia</taxon>
        <taxon>Hystricomorpha</taxon>
        <taxon>Bathyergidae</taxon>
        <taxon>Heterocephalus</taxon>
    </lineage>
</organism>
<dbReference type="RefSeq" id="XP_012925403.1">
    <property type="nucleotide sequence ID" value="XM_013069949.2"/>
</dbReference>
<keyword evidence="2" id="KW-0732">Signal</keyword>
<dbReference type="InterPro" id="IPR027922">
    <property type="entry name" value="PRAP"/>
</dbReference>
<feature type="region of interest" description="Disordered" evidence="1">
    <location>
        <begin position="92"/>
        <end position="112"/>
    </location>
</feature>
<dbReference type="GeneID" id="101697781"/>
<dbReference type="CTD" id="118471"/>
<evidence type="ECO:0000313" key="4">
    <source>
        <dbReference type="RefSeq" id="XP_012925403.1"/>
    </source>
</evidence>
<feature type="signal peptide" evidence="2">
    <location>
        <begin position="1"/>
        <end position="20"/>
    </location>
</feature>
<feature type="chain" id="PRO_5043500782" evidence="2">
    <location>
        <begin position="21"/>
        <end position="147"/>
    </location>
</feature>
<feature type="region of interest" description="Disordered" evidence="1">
    <location>
        <begin position="23"/>
        <end position="43"/>
    </location>
</feature>
<evidence type="ECO:0000256" key="2">
    <source>
        <dbReference type="SAM" id="SignalP"/>
    </source>
</evidence>
<gene>
    <name evidence="4" type="primary">Prap1</name>
</gene>
<proteinExistence type="predicted"/>
<name>A0AAX6QU02_HETGA</name>
<dbReference type="Proteomes" id="UP000694906">
    <property type="component" value="Unplaced"/>
</dbReference>
<evidence type="ECO:0000256" key="1">
    <source>
        <dbReference type="SAM" id="MobiDB-lite"/>
    </source>
</evidence>
<dbReference type="Pfam" id="PF15314">
    <property type="entry name" value="PRAP"/>
    <property type="match status" value="1"/>
</dbReference>
<dbReference type="PANTHER" id="PTHR37861:SF1">
    <property type="entry name" value="PROLINE-RICH ACIDIC PROTEIN 1"/>
    <property type="match status" value="1"/>
</dbReference>
<sequence length="147" mass="16597">MRRLFLVTCLVAVLLQEAGAVPASQVPDKTKGKHSASEQDTEKAWGNHILQPLEKDDQLVDLFPAPKPNLAAISKPGNKAWVETEDMLSHFRRPQQGPETDHDSLYHPESEEIQVEEEPFSWAVLSRQVLQGPEEDLDHIYHPVEES</sequence>
<reference evidence="4" key="1">
    <citation type="submission" date="2025-08" db="UniProtKB">
        <authorList>
            <consortium name="RefSeq"/>
        </authorList>
    </citation>
    <scope>IDENTIFICATION</scope>
</reference>
<accession>A0AAX6QU02</accession>
<feature type="compositionally biased region" description="Basic and acidic residues" evidence="1">
    <location>
        <begin position="99"/>
        <end position="110"/>
    </location>
</feature>
<dbReference type="KEGG" id="hgl:101697781"/>